<feature type="compositionally biased region" description="Basic and acidic residues" evidence="1">
    <location>
        <begin position="18"/>
        <end position="28"/>
    </location>
</feature>
<accession>U1HDQ1</accession>
<dbReference type="RefSeq" id="XP_007806263.1">
    <property type="nucleotide sequence ID" value="XM_007808072.1"/>
</dbReference>
<protein>
    <submittedName>
        <fullName evidence="2">Uncharacterized protein</fullName>
    </submittedName>
</protein>
<keyword evidence="3" id="KW-1185">Reference proteome</keyword>
<evidence type="ECO:0000313" key="3">
    <source>
        <dbReference type="Proteomes" id="UP000019373"/>
    </source>
</evidence>
<sequence>MSELLTGSADRRRPTRQPTREVAGEVTKKIIGLNNQALPPPAFSSPKIGGAARFLPQEELDMEPVKDHGEGEGDFREGCGISATDFTSSASSKPSLPESEPEHPLAAPPGWRRYWGLLDWEDRNRPDIISSPFCKHCYDDGVAWACKLDRWSGCKVSHPGRCLYVISYQQHPKEDVSINDLPEYRMRRHAREWRASVGTPLEIPTAKTERSLFIRAPSIPEQGTVKAEATGHEPIVPESRPTYSQVRSAYEDITRENKQNKALRAHFNMPRPALFPDKPSMPTWVEDVERFQPGDDMRRPWSRAMMSIPFKSGTKAATVEALTLEDESE</sequence>
<dbReference type="EMBL" id="KE721541">
    <property type="protein sequence ID" value="ERF68125.1"/>
    <property type="molecule type" value="Genomic_DNA"/>
</dbReference>
<feature type="region of interest" description="Disordered" evidence="1">
    <location>
        <begin position="1"/>
        <end position="80"/>
    </location>
</feature>
<feature type="compositionally biased region" description="Basic and acidic residues" evidence="1">
    <location>
        <begin position="63"/>
        <end position="77"/>
    </location>
</feature>
<feature type="compositionally biased region" description="Low complexity" evidence="1">
    <location>
        <begin position="88"/>
        <end position="105"/>
    </location>
</feature>
<name>U1HDQ1_ENDPU</name>
<dbReference type="AlphaFoldDB" id="U1HDQ1"/>
<evidence type="ECO:0000256" key="1">
    <source>
        <dbReference type="SAM" id="MobiDB-lite"/>
    </source>
</evidence>
<evidence type="ECO:0000313" key="2">
    <source>
        <dbReference type="EMBL" id="ERF68125.1"/>
    </source>
</evidence>
<dbReference type="OrthoDB" id="4725058at2759"/>
<dbReference type="HOGENOM" id="CLU_844758_0_0_1"/>
<organism evidence="2 3">
    <name type="scientific">Endocarpon pusillum (strain Z07020 / HMAS-L-300199)</name>
    <name type="common">Lichen-forming fungus</name>
    <dbReference type="NCBI Taxonomy" id="1263415"/>
    <lineage>
        <taxon>Eukaryota</taxon>
        <taxon>Fungi</taxon>
        <taxon>Dikarya</taxon>
        <taxon>Ascomycota</taxon>
        <taxon>Pezizomycotina</taxon>
        <taxon>Eurotiomycetes</taxon>
        <taxon>Chaetothyriomycetidae</taxon>
        <taxon>Verrucariales</taxon>
        <taxon>Verrucariaceae</taxon>
        <taxon>Endocarpon</taxon>
    </lineage>
</organism>
<dbReference type="Proteomes" id="UP000019373">
    <property type="component" value="Unassembled WGS sequence"/>
</dbReference>
<reference evidence="3" key="1">
    <citation type="journal article" date="2014" name="BMC Genomics">
        <title>Genome characteristics reveal the impact of lichenization on lichen-forming fungus Endocarpon pusillum Hedwig (Verrucariales, Ascomycota).</title>
        <authorList>
            <person name="Wang Y.-Y."/>
            <person name="Liu B."/>
            <person name="Zhang X.-Y."/>
            <person name="Zhou Q.-M."/>
            <person name="Zhang T."/>
            <person name="Li H."/>
            <person name="Yu Y.-F."/>
            <person name="Zhang X.-L."/>
            <person name="Hao X.-Y."/>
            <person name="Wang M."/>
            <person name="Wang L."/>
            <person name="Wei J.-C."/>
        </authorList>
    </citation>
    <scope>NUCLEOTIDE SEQUENCE [LARGE SCALE GENOMIC DNA]</scope>
    <source>
        <strain evidence="3">Z07020 / HMAS-L-300199</strain>
    </source>
</reference>
<gene>
    <name evidence="2" type="ORF">EPUS_06936</name>
</gene>
<proteinExistence type="predicted"/>
<feature type="region of interest" description="Disordered" evidence="1">
    <location>
        <begin position="86"/>
        <end position="105"/>
    </location>
</feature>
<dbReference type="GeneID" id="19241825"/>